<dbReference type="Pfam" id="PF05973">
    <property type="entry name" value="Gp49"/>
    <property type="match status" value="1"/>
</dbReference>
<dbReference type="RefSeq" id="WP_126302488.1">
    <property type="nucleotide sequence ID" value="NZ_LR134495.1"/>
</dbReference>
<organism evidence="1 2">
    <name type="scientific">Mannheimia haemolytica</name>
    <name type="common">Pasteurella haemolytica</name>
    <dbReference type="NCBI Taxonomy" id="75985"/>
    <lineage>
        <taxon>Bacteria</taxon>
        <taxon>Pseudomonadati</taxon>
        <taxon>Pseudomonadota</taxon>
        <taxon>Gammaproteobacteria</taxon>
        <taxon>Pasteurellales</taxon>
        <taxon>Pasteurellaceae</taxon>
        <taxon>Mannheimia</taxon>
    </lineage>
</organism>
<proteinExistence type="predicted"/>
<gene>
    <name evidence="1" type="ORF">NCTC10643_02018</name>
</gene>
<sequence length="123" mass="13939">MTTPDNQPVAAFNVFLTKHAQKEFSALPVSLQAATADVIAELKTYGNQLTEPEVKSLQNGLKELRAKSREGISRSFFFFMAGKQAYIVHIFQKKSQKIPKQNLELALERMKKLKQELENGKRS</sequence>
<dbReference type="AlphaFoldDB" id="A0A3S4XQ35"/>
<dbReference type="EMBL" id="LR134495">
    <property type="protein sequence ID" value="VEI78126.1"/>
    <property type="molecule type" value="Genomic_DNA"/>
</dbReference>
<name>A0A3S4XQ35_MANHA</name>
<reference evidence="1" key="1">
    <citation type="submission" date="2018-12" db="EMBL/GenBank/DDBJ databases">
        <authorList>
            <consortium name="Pathogen Informatics"/>
        </authorList>
    </citation>
    <scope>NUCLEOTIDE SEQUENCE [LARGE SCALE GENOMIC DNA]</scope>
    <source>
        <strain evidence="1">NCTC10643</strain>
    </source>
</reference>
<protein>
    <submittedName>
        <fullName evidence="1">Phage-related protein</fullName>
    </submittedName>
</protein>
<dbReference type="InterPro" id="IPR009241">
    <property type="entry name" value="HigB-like"/>
</dbReference>
<dbReference type="Proteomes" id="UP000271188">
    <property type="component" value="Chromosome"/>
</dbReference>
<accession>A0A3S4XQ35</accession>
<evidence type="ECO:0000313" key="1">
    <source>
        <dbReference type="EMBL" id="VEI78126.1"/>
    </source>
</evidence>
<evidence type="ECO:0000313" key="2">
    <source>
        <dbReference type="Proteomes" id="UP000271188"/>
    </source>
</evidence>